<name>A0A1J4KQ80_9EUKA</name>
<feature type="compositionally biased region" description="Pro residues" evidence="1">
    <location>
        <begin position="39"/>
        <end position="60"/>
    </location>
</feature>
<comment type="caution">
    <text evidence="2">The sequence shown here is derived from an EMBL/GenBank/DDBJ whole genome shotgun (WGS) entry which is preliminary data.</text>
</comment>
<protein>
    <submittedName>
        <fullName evidence="2">Uncharacterized protein</fullName>
    </submittedName>
</protein>
<dbReference type="SUPFAM" id="SSF54236">
    <property type="entry name" value="Ubiquitin-like"/>
    <property type="match status" value="1"/>
</dbReference>
<dbReference type="OrthoDB" id="10572814at2759"/>
<feature type="compositionally biased region" description="Low complexity" evidence="1">
    <location>
        <begin position="97"/>
        <end position="112"/>
    </location>
</feature>
<evidence type="ECO:0000256" key="1">
    <source>
        <dbReference type="SAM" id="MobiDB-lite"/>
    </source>
</evidence>
<dbReference type="GeneID" id="94833770"/>
<feature type="compositionally biased region" description="Low complexity" evidence="1">
    <location>
        <begin position="61"/>
        <end position="79"/>
    </location>
</feature>
<feature type="compositionally biased region" description="Low complexity" evidence="1">
    <location>
        <begin position="22"/>
        <end position="38"/>
    </location>
</feature>
<proteinExistence type="predicted"/>
<accession>A0A1J4KQ80</accession>
<evidence type="ECO:0000313" key="3">
    <source>
        <dbReference type="Proteomes" id="UP000179807"/>
    </source>
</evidence>
<dbReference type="EMBL" id="MLAK01000544">
    <property type="protein sequence ID" value="OHT13266.1"/>
    <property type="molecule type" value="Genomic_DNA"/>
</dbReference>
<gene>
    <name evidence="2" type="ORF">TRFO_16580</name>
</gene>
<evidence type="ECO:0000313" key="2">
    <source>
        <dbReference type="EMBL" id="OHT13266.1"/>
    </source>
</evidence>
<sequence>MPQYPYPPPGYPPYPYPPYGYPPQQNSNNQPNNQQQQNMPPPYQYPPQAYPPYPYPPSYGYPPQQQQQPVQQQQQPQNNERMMFDWERAKLPGQGFQNNSPSHPMNQQQPNMNQPPPAKQSAFDWENGGAAQPQKPIEIDWNYKSEYDVPDVPPDVTRDPSVTAICTSRAFDPSTLPKLDDSFFKLFPSDAAAELRAQKMRSTFQKRGNSKSRETFRIKFQFDDDNISDLSVSATFHVNELTYKLYDFLSEVVFMEGTKFLLRNTFPAKVIASAHNQRLKDVKVTGNCILIVKISHFTGLKDDVNTQYSMQKAAIAEQIQKLEAEKQQPQSE</sequence>
<dbReference type="AlphaFoldDB" id="A0A1J4KQ80"/>
<keyword evidence="3" id="KW-1185">Reference proteome</keyword>
<dbReference type="RefSeq" id="XP_068366402.1">
    <property type="nucleotide sequence ID" value="XM_068499066.1"/>
</dbReference>
<dbReference type="VEuPathDB" id="TrichDB:TRFO_16580"/>
<dbReference type="Proteomes" id="UP000179807">
    <property type="component" value="Unassembled WGS sequence"/>
</dbReference>
<feature type="compositionally biased region" description="Pro residues" evidence="1">
    <location>
        <begin position="1"/>
        <end position="21"/>
    </location>
</feature>
<organism evidence="2 3">
    <name type="scientific">Tritrichomonas foetus</name>
    <dbReference type="NCBI Taxonomy" id="1144522"/>
    <lineage>
        <taxon>Eukaryota</taxon>
        <taxon>Metamonada</taxon>
        <taxon>Parabasalia</taxon>
        <taxon>Tritrichomonadida</taxon>
        <taxon>Tritrichomonadidae</taxon>
        <taxon>Tritrichomonas</taxon>
    </lineage>
</organism>
<feature type="region of interest" description="Disordered" evidence="1">
    <location>
        <begin position="1"/>
        <end position="139"/>
    </location>
</feature>
<dbReference type="InterPro" id="IPR029071">
    <property type="entry name" value="Ubiquitin-like_domsf"/>
</dbReference>
<reference evidence="2" key="1">
    <citation type="submission" date="2016-10" db="EMBL/GenBank/DDBJ databases">
        <authorList>
            <person name="Benchimol M."/>
            <person name="Almeida L.G."/>
            <person name="Vasconcelos A.T."/>
            <person name="Perreira-Neves A."/>
            <person name="Rosa I.A."/>
            <person name="Tasca T."/>
            <person name="Bogo M.R."/>
            <person name="de Souza W."/>
        </authorList>
    </citation>
    <scope>NUCLEOTIDE SEQUENCE [LARGE SCALE GENOMIC DNA]</scope>
    <source>
        <strain evidence="2">K</strain>
    </source>
</reference>